<dbReference type="Pfam" id="PF00501">
    <property type="entry name" value="AMP-binding"/>
    <property type="match status" value="1"/>
</dbReference>
<proteinExistence type="predicted"/>
<dbReference type="InterPro" id="IPR045851">
    <property type="entry name" value="AMP-bd_C_sf"/>
</dbReference>
<evidence type="ECO:0000256" key="2">
    <source>
        <dbReference type="ARBA" id="ARBA00022553"/>
    </source>
</evidence>
<dbReference type="InterPro" id="IPR042099">
    <property type="entry name" value="ANL_N_sf"/>
</dbReference>
<dbReference type="InterPro" id="IPR023298">
    <property type="entry name" value="ATPase_P-typ_TM_dom_sf"/>
</dbReference>
<accession>A0A1Y2DIS3</accession>
<dbReference type="InterPro" id="IPR020845">
    <property type="entry name" value="AMP-binding_CS"/>
</dbReference>
<dbReference type="Gene3D" id="3.30.300.30">
    <property type="match status" value="1"/>
</dbReference>
<keyword evidence="2" id="KW-0597">Phosphoprotein</keyword>
<feature type="transmembrane region" description="Helical" evidence="3">
    <location>
        <begin position="772"/>
        <end position="796"/>
    </location>
</feature>
<feature type="transmembrane region" description="Helical" evidence="3">
    <location>
        <begin position="698"/>
        <end position="717"/>
    </location>
</feature>
<keyword evidence="3" id="KW-0812">Transmembrane</keyword>
<name>A0A1Y2DIS3_9PEZI</name>
<evidence type="ECO:0000256" key="1">
    <source>
        <dbReference type="ARBA" id="ARBA00022450"/>
    </source>
</evidence>
<dbReference type="InParanoid" id="A0A1Y2DIS3"/>
<keyword evidence="3" id="KW-0472">Membrane</keyword>
<dbReference type="RefSeq" id="XP_040711760.1">
    <property type="nucleotide sequence ID" value="XM_040862773.1"/>
</dbReference>
<dbReference type="PROSITE" id="PS00455">
    <property type="entry name" value="AMP_BINDING"/>
    <property type="match status" value="1"/>
</dbReference>
<dbReference type="PANTHER" id="PTHR33927">
    <property type="entry name" value="TRANSMEMBRANE PROTEIN"/>
    <property type="match status" value="1"/>
</dbReference>
<keyword evidence="6" id="KW-1185">Reference proteome</keyword>
<feature type="transmembrane region" description="Helical" evidence="3">
    <location>
        <begin position="621"/>
        <end position="638"/>
    </location>
</feature>
<evidence type="ECO:0000313" key="5">
    <source>
        <dbReference type="EMBL" id="ORY59066.1"/>
    </source>
</evidence>
<reference evidence="5 6" key="1">
    <citation type="submission" date="2016-07" db="EMBL/GenBank/DDBJ databases">
        <title>Pervasive Adenine N6-methylation of Active Genes in Fungi.</title>
        <authorList>
            <consortium name="DOE Joint Genome Institute"/>
            <person name="Mondo S.J."/>
            <person name="Dannebaum R.O."/>
            <person name="Kuo R.C."/>
            <person name="Labutti K."/>
            <person name="Haridas S."/>
            <person name="Kuo A."/>
            <person name="Salamov A."/>
            <person name="Ahrendt S.R."/>
            <person name="Lipzen A."/>
            <person name="Sullivan W."/>
            <person name="Andreopoulos W.B."/>
            <person name="Clum A."/>
            <person name="Lindquist E."/>
            <person name="Daum C."/>
            <person name="Ramamoorthy G.K."/>
            <person name="Gryganskyi A."/>
            <person name="Culley D."/>
            <person name="Magnuson J.K."/>
            <person name="James T.Y."/>
            <person name="O'Malley M.A."/>
            <person name="Stajich J.E."/>
            <person name="Spatafora J.W."/>
            <person name="Visel A."/>
            <person name="Grigoriev I.V."/>
        </authorList>
    </citation>
    <scope>NUCLEOTIDE SEQUENCE [LARGE SCALE GENOMIC DNA]</scope>
    <source>
        <strain evidence="5 6">CBS 129021</strain>
    </source>
</reference>
<sequence length="1033" mass="113783">MSFQSIQALSPGDQILFNRFGRGQTYPLAYDTVTAAFDAIVESYPYSTAVRECYGFERTITYAELDWRSNIIANHLIGDHGLQPGQRVVCVYSRCIEMCAFIFGVMKAGGQYVPIDGAVMVEESLEHVIRDSEAPIVLCLSNFREKVERSLPESSQARIVALDTVDPIWKKGDTRAPSVDIGPEDGAYVIYTSGTTGKPKGVDVKHEGTCNTLLNEPSKLGITVGTNVACVLMLGFDMCAWEILGTLMNGGTLNLRGPSRPGGDREVWNTCLSRVDVVITTPSGAQKYLPRQAEYPNVKTIAVGGEPCPLSLADEWAPHINFWNVCGPTEISILNTAHLHKVGTKLAIGKPNPNTNVYILDEEQNPVKIGEPGLMWVGGLGVSRGYLNSPKLTEERYKVDKFANDGRMMFNTGDLGRWLDNGTLEHLGRKDDQVKIKGCRVELDGVSSSIEKFPSVDKACALKIGEELWAFYSASGAVNETALQKHLATCLNHYARPSKLINMVVVPLTPGGKIDKKALKALAEEKLEASRQLTEKAASEKRLTNIVVSEKPMPVQTPPQYSKENELPGMNHFDITEKGLKDDTSSTNELMDGKEIELPQKKGWHGQRWLRHKGLNAYRKLFIFVFMINVFAFIGMIYGTVGGLPIDGLATAVAANLLASVAFRQDHVVNTVFWLATRWPTSAPLWIRRHFARCYHMGGIHSAGAVSATIWWIIFAVQSTMYFVNGSQIYPINAATVALTFVVLALFLAILVMSYPSIRMKMHDQFEWTHRFAGWTALVMVWAHIVVSTASISQASDQPLSLALSQSPAMWLVVFITLSIALPWMRLRQVNVIPEPLSNHAVRLHFDFCTPPPGRGIRITDSPLREWHAFATITEPGKAGFSIIVSRAGDWTGRIIENPPTKIWTRGSPASGVLRVAPLFKKIVLVATGSGIGPCMPVIMAGKVSCCVFWSTPNPEKTYGEIILKAVQATDAGSVIWNTRTQGRPNMALEAYKMYKESGAECVCVISNKVVTTKLIYDLETRGVPAFGPIWDS</sequence>
<dbReference type="STRING" id="1141098.A0A1Y2DIS3"/>
<feature type="domain" description="AMP-dependent synthetase/ligase" evidence="4">
    <location>
        <begin position="40"/>
        <end position="387"/>
    </location>
</feature>
<dbReference type="EMBL" id="MCFJ01000014">
    <property type="protein sequence ID" value="ORY59066.1"/>
    <property type="molecule type" value="Genomic_DNA"/>
</dbReference>
<dbReference type="InterPro" id="IPR000873">
    <property type="entry name" value="AMP-dep_synth/lig_dom"/>
</dbReference>
<feature type="transmembrane region" description="Helical" evidence="3">
    <location>
        <begin position="808"/>
        <end position="825"/>
    </location>
</feature>
<dbReference type="GeneID" id="63778985"/>
<dbReference type="OrthoDB" id="3142841at2759"/>
<dbReference type="AlphaFoldDB" id="A0A1Y2DIS3"/>
<dbReference type="SUPFAM" id="SSF56801">
    <property type="entry name" value="Acetyl-CoA synthetase-like"/>
    <property type="match status" value="1"/>
</dbReference>
<dbReference type="InterPro" id="IPR010071">
    <property type="entry name" value="AA_adenyl_dom"/>
</dbReference>
<dbReference type="Gene3D" id="3.40.50.12780">
    <property type="entry name" value="N-terminal domain of ligase-like"/>
    <property type="match status" value="1"/>
</dbReference>
<dbReference type="SUPFAM" id="SSF81665">
    <property type="entry name" value="Calcium ATPase, transmembrane domain M"/>
    <property type="match status" value="1"/>
</dbReference>
<keyword evidence="3" id="KW-1133">Transmembrane helix</keyword>
<protein>
    <recommendedName>
        <fullName evidence="4">AMP-dependent synthetase/ligase domain-containing protein</fullName>
    </recommendedName>
</protein>
<dbReference type="Proteomes" id="UP000193689">
    <property type="component" value="Unassembled WGS sequence"/>
</dbReference>
<comment type="caution">
    <text evidence="5">The sequence shown here is derived from an EMBL/GenBank/DDBJ whole genome shotgun (WGS) entry which is preliminary data.</text>
</comment>
<evidence type="ECO:0000259" key="4">
    <source>
        <dbReference type="Pfam" id="PF00501"/>
    </source>
</evidence>
<dbReference type="NCBIfam" id="TIGR01733">
    <property type="entry name" value="AA-adenyl-dom"/>
    <property type="match status" value="1"/>
</dbReference>
<keyword evidence="1" id="KW-0596">Phosphopantetheine</keyword>
<organism evidence="5 6">
    <name type="scientific">Pseudomassariella vexata</name>
    <dbReference type="NCBI Taxonomy" id="1141098"/>
    <lineage>
        <taxon>Eukaryota</taxon>
        <taxon>Fungi</taxon>
        <taxon>Dikarya</taxon>
        <taxon>Ascomycota</taxon>
        <taxon>Pezizomycotina</taxon>
        <taxon>Sordariomycetes</taxon>
        <taxon>Xylariomycetidae</taxon>
        <taxon>Amphisphaeriales</taxon>
        <taxon>Pseudomassariaceae</taxon>
        <taxon>Pseudomassariella</taxon>
    </lineage>
</organism>
<gene>
    <name evidence="5" type="ORF">BCR38DRAFT_468373</name>
</gene>
<dbReference type="PANTHER" id="PTHR33927:SF5">
    <property type="entry name" value="ENZYME, PUTATIVE (AFU_ORTHOLOGUE AFUA_8G01222)-RELATED"/>
    <property type="match status" value="1"/>
</dbReference>
<dbReference type="InterPro" id="IPR052979">
    <property type="entry name" value="Adenylate-forming_domain"/>
</dbReference>
<evidence type="ECO:0000256" key="3">
    <source>
        <dbReference type="SAM" id="Phobius"/>
    </source>
</evidence>
<evidence type="ECO:0000313" key="6">
    <source>
        <dbReference type="Proteomes" id="UP000193689"/>
    </source>
</evidence>
<feature type="transmembrane region" description="Helical" evidence="3">
    <location>
        <begin position="729"/>
        <end position="752"/>
    </location>
</feature>